<dbReference type="RefSeq" id="WP_090741342.1">
    <property type="nucleotide sequence ID" value="NZ_FOBW01000002.1"/>
</dbReference>
<sequence length="172" mass="19029">MTKILIVSDSHGSTELLDDIKGKHAGDVSQMIHCGDSELSVDNESINGFTTVKGNCDFNADFPEEAFIEADGYKILVVHGHLYSVKSSLLSLSYRAEETGATIVCFGHSHLLGAEKIGDVLFINPGSIRLPRGRRERTYIILELKDEKAVLHVYDYDHGKMDALTQEFSVSR</sequence>
<protein>
    <recommendedName>
        <fullName evidence="2">Phosphoesterase</fullName>
        <ecNumber evidence="2">3.1.4.-</ecNumber>
    </recommendedName>
</protein>
<dbReference type="InterPro" id="IPR041802">
    <property type="entry name" value="MPP_YfcE"/>
</dbReference>
<dbReference type="Pfam" id="PF12850">
    <property type="entry name" value="Metallophos_2"/>
    <property type="match status" value="1"/>
</dbReference>
<dbReference type="AlphaFoldDB" id="A0A1H7XLZ0"/>
<gene>
    <name evidence="4" type="ORF">SAMN05192533_102251</name>
</gene>
<dbReference type="EC" id="3.1.4.-" evidence="2"/>
<organism evidence="4 5">
    <name type="scientific">Mesobacillus persicus</name>
    <dbReference type="NCBI Taxonomy" id="930146"/>
    <lineage>
        <taxon>Bacteria</taxon>
        <taxon>Bacillati</taxon>
        <taxon>Bacillota</taxon>
        <taxon>Bacilli</taxon>
        <taxon>Bacillales</taxon>
        <taxon>Bacillaceae</taxon>
        <taxon>Mesobacillus</taxon>
    </lineage>
</organism>
<evidence type="ECO:0000256" key="1">
    <source>
        <dbReference type="ARBA" id="ARBA00008950"/>
    </source>
</evidence>
<dbReference type="Gene3D" id="3.60.21.10">
    <property type="match status" value="1"/>
</dbReference>
<dbReference type="InterPro" id="IPR024654">
    <property type="entry name" value="Calcineurin-like_PHP_lpxH"/>
</dbReference>
<evidence type="ECO:0000313" key="4">
    <source>
        <dbReference type="EMBL" id="SEM34238.1"/>
    </source>
</evidence>
<evidence type="ECO:0000256" key="2">
    <source>
        <dbReference type="RuleBase" id="RU362039"/>
    </source>
</evidence>
<proteinExistence type="inferred from homology"/>
<evidence type="ECO:0000313" key="5">
    <source>
        <dbReference type="Proteomes" id="UP000198553"/>
    </source>
</evidence>
<dbReference type="EMBL" id="FOBW01000002">
    <property type="protein sequence ID" value="SEM34238.1"/>
    <property type="molecule type" value="Genomic_DNA"/>
</dbReference>
<reference evidence="5" key="1">
    <citation type="submission" date="2016-10" db="EMBL/GenBank/DDBJ databases">
        <authorList>
            <person name="Varghese N."/>
            <person name="Submissions S."/>
        </authorList>
    </citation>
    <scope>NUCLEOTIDE SEQUENCE [LARGE SCALE GENOMIC DNA]</scope>
    <source>
        <strain evidence="5">B48,IBRC-M 10115,DSM 25386,CECT 8001</strain>
    </source>
</reference>
<dbReference type="NCBIfam" id="TIGR00040">
    <property type="entry name" value="yfcE"/>
    <property type="match status" value="1"/>
</dbReference>
<dbReference type="InterPro" id="IPR000979">
    <property type="entry name" value="Phosphodiesterase_MJ0936/Vps29"/>
</dbReference>
<comment type="similarity">
    <text evidence="1 2">Belongs to the metallophosphoesterase superfamily. YfcE family.</text>
</comment>
<dbReference type="OrthoDB" id="9800565at2"/>
<dbReference type="GO" id="GO:0016787">
    <property type="term" value="F:hydrolase activity"/>
    <property type="evidence" value="ECO:0007669"/>
    <property type="project" value="UniProtKB-UniRule"/>
</dbReference>
<keyword evidence="5" id="KW-1185">Reference proteome</keyword>
<feature type="domain" description="Calcineurin-like phosphoesterase" evidence="3">
    <location>
        <begin position="3"/>
        <end position="146"/>
    </location>
</feature>
<dbReference type="InterPro" id="IPR029052">
    <property type="entry name" value="Metallo-depent_PP-like"/>
</dbReference>
<dbReference type="GO" id="GO:0046872">
    <property type="term" value="F:metal ion binding"/>
    <property type="evidence" value="ECO:0007669"/>
    <property type="project" value="UniProtKB-KW"/>
</dbReference>
<accession>A0A1H7XLZ0</accession>
<dbReference type="PANTHER" id="PTHR11124">
    <property type="entry name" value="VACUOLAR SORTING PROTEIN VPS29"/>
    <property type="match status" value="1"/>
</dbReference>
<dbReference type="CDD" id="cd00841">
    <property type="entry name" value="MPP_YfcE"/>
    <property type="match status" value="1"/>
</dbReference>
<dbReference type="Proteomes" id="UP000198553">
    <property type="component" value="Unassembled WGS sequence"/>
</dbReference>
<keyword evidence="2" id="KW-0479">Metal-binding</keyword>
<comment type="cofactor">
    <cofactor evidence="2">
        <name>a divalent metal cation</name>
        <dbReference type="ChEBI" id="CHEBI:60240"/>
    </cofactor>
</comment>
<evidence type="ECO:0000259" key="3">
    <source>
        <dbReference type="Pfam" id="PF12850"/>
    </source>
</evidence>
<dbReference type="STRING" id="930146.SAMN05192533_102251"/>
<name>A0A1H7XLZ0_9BACI</name>
<dbReference type="SUPFAM" id="SSF56300">
    <property type="entry name" value="Metallo-dependent phosphatases"/>
    <property type="match status" value="1"/>
</dbReference>